<evidence type="ECO:0000256" key="1">
    <source>
        <dbReference type="SAM" id="MobiDB-lite"/>
    </source>
</evidence>
<name>A0AAV7QKB1_PLEWA</name>
<dbReference type="AlphaFoldDB" id="A0AAV7QKB1"/>
<feature type="region of interest" description="Disordered" evidence="1">
    <location>
        <begin position="90"/>
        <end position="117"/>
    </location>
</feature>
<comment type="caution">
    <text evidence="2">The sequence shown here is derived from an EMBL/GenBank/DDBJ whole genome shotgun (WGS) entry which is preliminary data.</text>
</comment>
<protein>
    <submittedName>
        <fullName evidence="2">Uncharacterized protein</fullName>
    </submittedName>
</protein>
<accession>A0AAV7QKB1</accession>
<dbReference type="EMBL" id="JANPWB010000010">
    <property type="protein sequence ID" value="KAJ1140961.1"/>
    <property type="molecule type" value="Genomic_DNA"/>
</dbReference>
<evidence type="ECO:0000313" key="3">
    <source>
        <dbReference type="Proteomes" id="UP001066276"/>
    </source>
</evidence>
<gene>
    <name evidence="2" type="ORF">NDU88_007298</name>
</gene>
<organism evidence="2 3">
    <name type="scientific">Pleurodeles waltl</name>
    <name type="common">Iberian ribbed newt</name>
    <dbReference type="NCBI Taxonomy" id="8319"/>
    <lineage>
        <taxon>Eukaryota</taxon>
        <taxon>Metazoa</taxon>
        <taxon>Chordata</taxon>
        <taxon>Craniata</taxon>
        <taxon>Vertebrata</taxon>
        <taxon>Euteleostomi</taxon>
        <taxon>Amphibia</taxon>
        <taxon>Batrachia</taxon>
        <taxon>Caudata</taxon>
        <taxon>Salamandroidea</taxon>
        <taxon>Salamandridae</taxon>
        <taxon>Pleurodelinae</taxon>
        <taxon>Pleurodeles</taxon>
    </lineage>
</organism>
<evidence type="ECO:0000313" key="2">
    <source>
        <dbReference type="EMBL" id="KAJ1140961.1"/>
    </source>
</evidence>
<dbReference type="Proteomes" id="UP001066276">
    <property type="component" value="Chromosome 6"/>
</dbReference>
<proteinExistence type="predicted"/>
<reference evidence="2" key="1">
    <citation type="journal article" date="2022" name="bioRxiv">
        <title>Sequencing and chromosome-scale assembly of the giantPleurodeles waltlgenome.</title>
        <authorList>
            <person name="Brown T."/>
            <person name="Elewa A."/>
            <person name="Iarovenko S."/>
            <person name="Subramanian E."/>
            <person name="Araus A.J."/>
            <person name="Petzold A."/>
            <person name="Susuki M."/>
            <person name="Suzuki K.-i.T."/>
            <person name="Hayashi T."/>
            <person name="Toyoda A."/>
            <person name="Oliveira C."/>
            <person name="Osipova E."/>
            <person name="Leigh N.D."/>
            <person name="Simon A."/>
            <person name="Yun M.H."/>
        </authorList>
    </citation>
    <scope>NUCLEOTIDE SEQUENCE</scope>
    <source>
        <strain evidence="2">20211129_DDA</strain>
        <tissue evidence="2">Liver</tissue>
    </source>
</reference>
<keyword evidence="3" id="KW-1185">Reference proteome</keyword>
<sequence length="239" mass="26062">MGPGPAPSPKYGQGCYPAAMRPLLRERGAYLAEDRRGILALEADGRGQSPGFLVEAEREHRENGPLDFDEEDPGEQGAALVPWEEVKGSPMAASRMASTGRHGRRRRAADASSRLCGGVGDAPPDAAAWDEQRLGPVKKWVNERDYAGCACCSGHGEWGVRKGSDLEERMSDVSLEEGELRNSGSENEWWERQGRGVSNPVRKSLQVSQFTNFCPTVTVRVLVYPFSAEASAHMGKDFV</sequence>